<proteinExistence type="predicted"/>
<sequence>MDTRSSTSCTSFSSYSEIMVVAPANVKRDSDASTENLMAYSTLLGQMKWTMLLQRGANHATFEPDASNWFGL</sequence>
<evidence type="ECO:0000313" key="1">
    <source>
        <dbReference type="EMBL" id="KAI5082753.1"/>
    </source>
</evidence>
<evidence type="ECO:0000313" key="2">
    <source>
        <dbReference type="Proteomes" id="UP000886520"/>
    </source>
</evidence>
<protein>
    <submittedName>
        <fullName evidence="1">Uncharacterized protein</fullName>
    </submittedName>
</protein>
<name>A0A9D4VAQ7_ADICA</name>
<comment type="caution">
    <text evidence="1">The sequence shown here is derived from an EMBL/GenBank/DDBJ whole genome shotgun (WGS) entry which is preliminary data.</text>
</comment>
<accession>A0A9D4VAQ7</accession>
<keyword evidence="2" id="KW-1185">Reference proteome</keyword>
<gene>
    <name evidence="1" type="ORF">GOP47_0002496</name>
</gene>
<reference evidence="1" key="1">
    <citation type="submission" date="2021-01" db="EMBL/GenBank/DDBJ databases">
        <title>Adiantum capillus-veneris genome.</title>
        <authorList>
            <person name="Fang Y."/>
            <person name="Liao Q."/>
        </authorList>
    </citation>
    <scope>NUCLEOTIDE SEQUENCE</scope>
    <source>
        <strain evidence="1">H3</strain>
        <tissue evidence="1">Leaf</tissue>
    </source>
</reference>
<dbReference type="Proteomes" id="UP000886520">
    <property type="component" value="Chromosome 3"/>
</dbReference>
<organism evidence="1 2">
    <name type="scientific">Adiantum capillus-veneris</name>
    <name type="common">Maidenhair fern</name>
    <dbReference type="NCBI Taxonomy" id="13818"/>
    <lineage>
        <taxon>Eukaryota</taxon>
        <taxon>Viridiplantae</taxon>
        <taxon>Streptophyta</taxon>
        <taxon>Embryophyta</taxon>
        <taxon>Tracheophyta</taxon>
        <taxon>Polypodiopsida</taxon>
        <taxon>Polypodiidae</taxon>
        <taxon>Polypodiales</taxon>
        <taxon>Pteridineae</taxon>
        <taxon>Pteridaceae</taxon>
        <taxon>Vittarioideae</taxon>
        <taxon>Adiantum</taxon>
    </lineage>
</organism>
<dbReference type="AlphaFoldDB" id="A0A9D4VAQ7"/>
<dbReference type="EMBL" id="JABFUD020000002">
    <property type="protein sequence ID" value="KAI5082753.1"/>
    <property type="molecule type" value="Genomic_DNA"/>
</dbReference>